<organism evidence="12">
    <name type="scientific">Dictyoglomus thermophilum</name>
    <dbReference type="NCBI Taxonomy" id="14"/>
    <lineage>
        <taxon>Bacteria</taxon>
        <taxon>Pseudomonadati</taxon>
        <taxon>Dictyoglomota</taxon>
        <taxon>Dictyoglomia</taxon>
        <taxon>Dictyoglomales</taxon>
        <taxon>Dictyoglomaceae</taxon>
        <taxon>Dictyoglomus</taxon>
    </lineage>
</organism>
<keyword evidence="8" id="KW-0862">Zinc</keyword>
<evidence type="ECO:0000256" key="7">
    <source>
        <dbReference type="ARBA" id="ARBA00022801"/>
    </source>
</evidence>
<keyword evidence="9" id="KW-0823">Tryptophan catabolism</keyword>
<dbReference type="GO" id="GO:0046872">
    <property type="term" value="F:metal ion binding"/>
    <property type="evidence" value="ECO:0007669"/>
    <property type="project" value="UniProtKB-KW"/>
</dbReference>
<dbReference type="SUPFAM" id="SSF102198">
    <property type="entry name" value="Putative cyclase"/>
    <property type="match status" value="1"/>
</dbReference>
<dbReference type="RefSeq" id="WP_149122819.1">
    <property type="nucleotide sequence ID" value="NZ_VTFL01000003.1"/>
</dbReference>
<dbReference type="Gene3D" id="3.50.30.50">
    <property type="entry name" value="Putative cyclase"/>
    <property type="match status" value="1"/>
</dbReference>
<evidence type="ECO:0000256" key="2">
    <source>
        <dbReference type="ARBA" id="ARBA00002204"/>
    </source>
</evidence>
<comment type="cofactor">
    <cofactor evidence="1">
        <name>Zn(2+)</name>
        <dbReference type="ChEBI" id="CHEBI:29105"/>
    </cofactor>
</comment>
<sequence>MKILWDKPIDVSLLIREDMLFWPNDPKFQREWVARISEGKNANLSKLILGSHTGTHIDAPYHFLDNGKTLEKIDIFRFYGFAKVFEIKNSIKILLQDIESFPIEEGDIVLFKTKNSLLLRENMFHEDYVGLSLEAAKYLVDKKVKTVGIDYLSIGPRGDEGREVHRTLLREEIGIIEGLDLLEVEEGRYFMIALPLKVKGGEGSPVRAILFPIEG</sequence>
<evidence type="ECO:0000256" key="1">
    <source>
        <dbReference type="ARBA" id="ARBA00001947"/>
    </source>
</evidence>
<gene>
    <name evidence="12" type="ORF">ENU78_07145</name>
</gene>
<dbReference type="EMBL" id="DTDV01000019">
    <property type="protein sequence ID" value="HGK24188.1"/>
    <property type="molecule type" value="Genomic_DNA"/>
</dbReference>
<evidence type="ECO:0000256" key="9">
    <source>
        <dbReference type="ARBA" id="ARBA00023079"/>
    </source>
</evidence>
<keyword evidence="7" id="KW-0378">Hydrolase</keyword>
<dbReference type="PANTHER" id="PTHR31118">
    <property type="entry name" value="CYCLASE-LIKE PROTEIN 2"/>
    <property type="match status" value="1"/>
</dbReference>
<proteinExistence type="predicted"/>
<evidence type="ECO:0000256" key="5">
    <source>
        <dbReference type="ARBA" id="ARBA00014889"/>
    </source>
</evidence>
<evidence type="ECO:0000313" key="12">
    <source>
        <dbReference type="EMBL" id="HGK24188.1"/>
    </source>
</evidence>
<accession>A0A7C2GIB6</accession>
<name>A0A7C2GIB6_DICTH</name>
<reference evidence="12" key="1">
    <citation type="journal article" date="2020" name="mSystems">
        <title>Genome- and Community-Level Interaction Insights into Carbon Utilization and Element Cycling Functions of Hydrothermarchaeota in Hydrothermal Sediment.</title>
        <authorList>
            <person name="Zhou Z."/>
            <person name="Liu Y."/>
            <person name="Xu W."/>
            <person name="Pan J."/>
            <person name="Luo Z.H."/>
            <person name="Li M."/>
        </authorList>
    </citation>
    <scope>NUCLEOTIDE SEQUENCE [LARGE SCALE GENOMIC DNA]</scope>
    <source>
        <strain evidence="12">SpSt-70</strain>
    </source>
</reference>
<dbReference type="GO" id="GO:0019441">
    <property type="term" value="P:L-tryptophan catabolic process to kynurenine"/>
    <property type="evidence" value="ECO:0007669"/>
    <property type="project" value="InterPro"/>
</dbReference>
<comment type="pathway">
    <text evidence="11">Amino-acid degradation; L-tryptophan degradation via kynurenine pathway; L-kynurenine from L-tryptophan: step 2/2.</text>
</comment>
<keyword evidence="6" id="KW-0479">Metal-binding</keyword>
<evidence type="ECO:0000256" key="3">
    <source>
        <dbReference type="ARBA" id="ARBA00011738"/>
    </source>
</evidence>
<evidence type="ECO:0000256" key="8">
    <source>
        <dbReference type="ARBA" id="ARBA00022833"/>
    </source>
</evidence>
<protein>
    <recommendedName>
        <fullName evidence="5">Kynurenine formamidase</fullName>
        <ecNumber evidence="4">3.5.1.9</ecNumber>
    </recommendedName>
</protein>
<dbReference type="AlphaFoldDB" id="A0A7C2GIB6"/>
<comment type="function">
    <text evidence="2">Catalyzes the hydrolysis of N-formyl-L-kynurenine to L-kynurenine, the second step in the kynurenine pathway of tryptophan degradation.</text>
</comment>
<evidence type="ECO:0000256" key="4">
    <source>
        <dbReference type="ARBA" id="ARBA00012930"/>
    </source>
</evidence>
<comment type="catalytic activity">
    <reaction evidence="10">
        <text>N-formyl-L-kynurenine + H2O = L-kynurenine + formate + H(+)</text>
        <dbReference type="Rhea" id="RHEA:13009"/>
        <dbReference type="ChEBI" id="CHEBI:15377"/>
        <dbReference type="ChEBI" id="CHEBI:15378"/>
        <dbReference type="ChEBI" id="CHEBI:15740"/>
        <dbReference type="ChEBI" id="CHEBI:57959"/>
        <dbReference type="ChEBI" id="CHEBI:58629"/>
        <dbReference type="EC" id="3.5.1.9"/>
    </reaction>
</comment>
<comment type="subunit">
    <text evidence="3">Homodimer.</text>
</comment>
<dbReference type="FunFam" id="3.50.30.50:FF:000001">
    <property type="entry name" value="Kynurenine formamidase"/>
    <property type="match status" value="1"/>
</dbReference>
<comment type="caution">
    <text evidence="12">The sequence shown here is derived from an EMBL/GenBank/DDBJ whole genome shotgun (WGS) entry which is preliminary data.</text>
</comment>
<dbReference type="EC" id="3.5.1.9" evidence="4"/>
<dbReference type="InterPro" id="IPR007325">
    <property type="entry name" value="KFase/CYL"/>
</dbReference>
<dbReference type="Pfam" id="PF04199">
    <property type="entry name" value="Cyclase"/>
    <property type="match status" value="1"/>
</dbReference>
<dbReference type="InterPro" id="IPR037175">
    <property type="entry name" value="KFase_sf"/>
</dbReference>
<dbReference type="GO" id="GO:0004061">
    <property type="term" value="F:arylformamidase activity"/>
    <property type="evidence" value="ECO:0007669"/>
    <property type="project" value="UniProtKB-EC"/>
</dbReference>
<evidence type="ECO:0000256" key="6">
    <source>
        <dbReference type="ARBA" id="ARBA00022723"/>
    </source>
</evidence>
<evidence type="ECO:0000256" key="10">
    <source>
        <dbReference type="ARBA" id="ARBA00048496"/>
    </source>
</evidence>
<evidence type="ECO:0000256" key="11">
    <source>
        <dbReference type="ARBA" id="ARBA00060547"/>
    </source>
</evidence>
<dbReference type="PANTHER" id="PTHR31118:SF32">
    <property type="entry name" value="KYNURENINE FORMAMIDASE"/>
    <property type="match status" value="1"/>
</dbReference>